<dbReference type="GO" id="GO:0004672">
    <property type="term" value="F:protein kinase activity"/>
    <property type="evidence" value="ECO:0007669"/>
    <property type="project" value="UniProtKB-ARBA"/>
</dbReference>
<comment type="caution">
    <text evidence="3">The sequence shown here is derived from an EMBL/GenBank/DDBJ whole genome shotgun (WGS) entry which is preliminary data.</text>
</comment>
<dbReference type="EMBL" id="AWWI01000021">
    <property type="protein sequence ID" value="PIL21772.1"/>
    <property type="molecule type" value="Genomic_DNA"/>
</dbReference>
<keyword evidence="4" id="KW-1185">Reference proteome</keyword>
<dbReference type="AlphaFoldDB" id="A0A2G8RJU8"/>
<dbReference type="Gene3D" id="1.20.120.160">
    <property type="entry name" value="HPT domain"/>
    <property type="match status" value="1"/>
</dbReference>
<sequence length="111" mass="12604">MIDWTRIRELRDEIGQDDFQEIVDLFLFEVEDTIAELDAVSGNACLLEQKLHFLKGSALNLGFEALSRHCRAGERAAAKGNPEDVDFAQLKDIFMRSRAAFFREVKTQLAA</sequence>
<dbReference type="RefSeq" id="WP_099909373.1">
    <property type="nucleotide sequence ID" value="NZ_AWWI01000021.1"/>
</dbReference>
<accession>A0A2G8RJU8</accession>
<dbReference type="Pfam" id="PF01627">
    <property type="entry name" value="Hpt"/>
    <property type="match status" value="1"/>
</dbReference>
<organism evidence="3 4">
    <name type="scientific">Puniceibacterium antarcticum</name>
    <dbReference type="NCBI Taxonomy" id="1206336"/>
    <lineage>
        <taxon>Bacteria</taxon>
        <taxon>Pseudomonadati</taxon>
        <taxon>Pseudomonadota</taxon>
        <taxon>Alphaproteobacteria</taxon>
        <taxon>Rhodobacterales</taxon>
        <taxon>Paracoccaceae</taxon>
        <taxon>Puniceibacterium</taxon>
    </lineage>
</organism>
<dbReference type="SUPFAM" id="SSF47226">
    <property type="entry name" value="Histidine-containing phosphotransfer domain, HPT domain"/>
    <property type="match status" value="1"/>
</dbReference>
<dbReference type="OrthoDB" id="7867809at2"/>
<dbReference type="Proteomes" id="UP000231259">
    <property type="component" value="Unassembled WGS sequence"/>
</dbReference>
<reference evidence="3 4" key="1">
    <citation type="submission" date="2013-09" db="EMBL/GenBank/DDBJ databases">
        <title>Genome sequencing of Phaeobacter antarcticus sp. nov. SM1211.</title>
        <authorList>
            <person name="Zhang X.-Y."/>
            <person name="Liu C."/>
            <person name="Chen X.-L."/>
            <person name="Xie B.-B."/>
            <person name="Qin Q.-L."/>
            <person name="Rong J.-C."/>
            <person name="Zhang Y.-Z."/>
        </authorList>
    </citation>
    <scope>NUCLEOTIDE SEQUENCE [LARGE SCALE GENOMIC DNA]</scope>
    <source>
        <strain evidence="3 4">SM1211</strain>
    </source>
</reference>
<feature type="domain" description="HPt" evidence="2">
    <location>
        <begin position="21"/>
        <end position="94"/>
    </location>
</feature>
<dbReference type="InterPro" id="IPR036641">
    <property type="entry name" value="HPT_dom_sf"/>
</dbReference>
<evidence type="ECO:0000313" key="4">
    <source>
        <dbReference type="Proteomes" id="UP000231259"/>
    </source>
</evidence>
<evidence type="ECO:0000313" key="3">
    <source>
        <dbReference type="EMBL" id="PIL21772.1"/>
    </source>
</evidence>
<gene>
    <name evidence="3" type="ORF">P775_02030</name>
</gene>
<evidence type="ECO:0000259" key="2">
    <source>
        <dbReference type="Pfam" id="PF01627"/>
    </source>
</evidence>
<proteinExistence type="predicted"/>
<evidence type="ECO:0000256" key="1">
    <source>
        <dbReference type="ARBA" id="ARBA00023012"/>
    </source>
</evidence>
<dbReference type="InterPro" id="IPR008207">
    <property type="entry name" value="Sig_transdc_His_kin_Hpt_dom"/>
</dbReference>
<protein>
    <recommendedName>
        <fullName evidence="2">HPt domain-containing protein</fullName>
    </recommendedName>
</protein>
<keyword evidence="1" id="KW-0902">Two-component regulatory system</keyword>
<dbReference type="GO" id="GO:0000160">
    <property type="term" value="P:phosphorelay signal transduction system"/>
    <property type="evidence" value="ECO:0007669"/>
    <property type="project" value="UniProtKB-KW"/>
</dbReference>
<name>A0A2G8RJU8_9RHOB</name>